<dbReference type="Proteomes" id="UP000188235">
    <property type="component" value="Chromosome"/>
</dbReference>
<name>A0A1Q2D1D3_9ACTN</name>
<dbReference type="AlphaFoldDB" id="A0A1Q2D1D3"/>
<reference evidence="6 7" key="1">
    <citation type="journal article" date="2008" name="Int. J. Syst. Evol. Microbiol.">
        <title>Tessaracoccus flavescens sp. nov., isolated from marine sediment.</title>
        <authorList>
            <person name="Lee D.W."/>
            <person name="Lee S.D."/>
        </authorList>
    </citation>
    <scope>NUCLEOTIDE SEQUENCE [LARGE SCALE GENOMIC DNA]</scope>
    <source>
        <strain evidence="6 7">SST-39T</strain>
    </source>
</reference>
<keyword evidence="4" id="KW-0804">Transcription</keyword>
<organism evidence="6 7">
    <name type="scientific">Tessaracoccus flavescens</name>
    <dbReference type="NCBI Taxonomy" id="399497"/>
    <lineage>
        <taxon>Bacteria</taxon>
        <taxon>Bacillati</taxon>
        <taxon>Actinomycetota</taxon>
        <taxon>Actinomycetes</taxon>
        <taxon>Propionibacteriales</taxon>
        <taxon>Propionibacteriaceae</taxon>
        <taxon>Tessaracoccus</taxon>
    </lineage>
</organism>
<dbReference type="InterPro" id="IPR000847">
    <property type="entry name" value="LysR_HTH_N"/>
</dbReference>
<keyword evidence="2" id="KW-0805">Transcription regulation</keyword>
<dbReference type="PANTHER" id="PTHR30346">
    <property type="entry name" value="TRANSCRIPTIONAL DUAL REGULATOR HCAR-RELATED"/>
    <property type="match status" value="1"/>
</dbReference>
<dbReference type="Gene3D" id="3.40.190.10">
    <property type="entry name" value="Periplasmic binding protein-like II"/>
    <property type="match status" value="2"/>
</dbReference>
<evidence type="ECO:0000256" key="2">
    <source>
        <dbReference type="ARBA" id="ARBA00023015"/>
    </source>
</evidence>
<dbReference type="InterPro" id="IPR036388">
    <property type="entry name" value="WH-like_DNA-bd_sf"/>
</dbReference>
<comment type="similarity">
    <text evidence="1">Belongs to the LysR transcriptional regulatory family.</text>
</comment>
<sequence>MKVTLVQLSAFATLCDTLHFTRAAERLGLSQPTVSKEMRTLERVLGLQLLARSAGGTRLTPAGQALESHARSVLEQIDGLMAAAALERRRTQRQVTIAASPSIVNHLLPETLRRIDDVQLGIRASALEVETGGVIEAVESGHADIGIGHYLAKTPKVIRRRLGADELLVLIHSSLLQPTRTSVALSELPQLPLLMWPRERSPDYYDAMVDACRARSLEPLILTGTTRLSGSWSYFLSDARAFALATRDYAEKAAHGDLIALPLEPPAFVPLDAVWKAKPTGETKQVLEILFEVTESRRRI</sequence>
<evidence type="ECO:0000259" key="5">
    <source>
        <dbReference type="PROSITE" id="PS50931"/>
    </source>
</evidence>
<dbReference type="PANTHER" id="PTHR30346:SF0">
    <property type="entry name" value="HCA OPERON TRANSCRIPTIONAL ACTIVATOR HCAR"/>
    <property type="match status" value="1"/>
</dbReference>
<accession>A0A1Q2D1D3</accession>
<feature type="domain" description="HTH lysR-type" evidence="5">
    <location>
        <begin position="3"/>
        <end position="60"/>
    </location>
</feature>
<dbReference type="GO" id="GO:0032993">
    <property type="term" value="C:protein-DNA complex"/>
    <property type="evidence" value="ECO:0007669"/>
    <property type="project" value="TreeGrafter"/>
</dbReference>
<dbReference type="SUPFAM" id="SSF46785">
    <property type="entry name" value="Winged helix' DNA-binding domain"/>
    <property type="match status" value="1"/>
</dbReference>
<dbReference type="FunFam" id="1.10.10.10:FF:000001">
    <property type="entry name" value="LysR family transcriptional regulator"/>
    <property type="match status" value="1"/>
</dbReference>
<dbReference type="RefSeq" id="WP_077352143.1">
    <property type="nucleotide sequence ID" value="NZ_CP019607.1"/>
</dbReference>
<evidence type="ECO:0000256" key="3">
    <source>
        <dbReference type="ARBA" id="ARBA00023125"/>
    </source>
</evidence>
<dbReference type="GO" id="GO:0003677">
    <property type="term" value="F:DNA binding"/>
    <property type="evidence" value="ECO:0007669"/>
    <property type="project" value="UniProtKB-KW"/>
</dbReference>
<dbReference type="OrthoDB" id="9789529at2"/>
<proteinExistence type="inferred from homology"/>
<dbReference type="Gene3D" id="1.10.10.10">
    <property type="entry name" value="Winged helix-like DNA-binding domain superfamily/Winged helix DNA-binding domain"/>
    <property type="match status" value="1"/>
</dbReference>
<keyword evidence="3" id="KW-0238">DNA-binding</keyword>
<keyword evidence="7" id="KW-1185">Reference proteome</keyword>
<dbReference type="PRINTS" id="PR00039">
    <property type="entry name" value="HTHLYSR"/>
</dbReference>
<dbReference type="InterPro" id="IPR005119">
    <property type="entry name" value="LysR_subst-bd"/>
</dbReference>
<dbReference type="SUPFAM" id="SSF53850">
    <property type="entry name" value="Periplasmic binding protein-like II"/>
    <property type="match status" value="1"/>
</dbReference>
<dbReference type="InterPro" id="IPR036390">
    <property type="entry name" value="WH_DNA-bd_sf"/>
</dbReference>
<protein>
    <recommendedName>
        <fullName evidence="5">HTH lysR-type domain-containing protein</fullName>
    </recommendedName>
</protein>
<evidence type="ECO:0000313" key="6">
    <source>
        <dbReference type="EMBL" id="AQP52167.1"/>
    </source>
</evidence>
<evidence type="ECO:0000256" key="4">
    <source>
        <dbReference type="ARBA" id="ARBA00023163"/>
    </source>
</evidence>
<dbReference type="GO" id="GO:0003700">
    <property type="term" value="F:DNA-binding transcription factor activity"/>
    <property type="evidence" value="ECO:0007669"/>
    <property type="project" value="InterPro"/>
</dbReference>
<evidence type="ECO:0000256" key="1">
    <source>
        <dbReference type="ARBA" id="ARBA00009437"/>
    </source>
</evidence>
<evidence type="ECO:0000313" key="7">
    <source>
        <dbReference type="Proteomes" id="UP000188235"/>
    </source>
</evidence>
<gene>
    <name evidence="6" type="ORF">BW733_16395</name>
</gene>
<dbReference type="STRING" id="399497.BW733_16395"/>
<dbReference type="KEGG" id="tfa:BW733_16395"/>
<dbReference type="EMBL" id="CP019607">
    <property type="protein sequence ID" value="AQP52167.1"/>
    <property type="molecule type" value="Genomic_DNA"/>
</dbReference>
<dbReference type="Pfam" id="PF03466">
    <property type="entry name" value="LysR_substrate"/>
    <property type="match status" value="1"/>
</dbReference>
<dbReference type="PROSITE" id="PS50931">
    <property type="entry name" value="HTH_LYSR"/>
    <property type="match status" value="1"/>
</dbReference>
<dbReference type="Pfam" id="PF00126">
    <property type="entry name" value="HTH_1"/>
    <property type="match status" value="1"/>
</dbReference>